<dbReference type="PANTHER" id="PTHR45875">
    <property type="entry name" value="METHYLTRANSFERASE N6AMT1"/>
    <property type="match status" value="1"/>
</dbReference>
<organism evidence="8 9">
    <name type="scientific">Stackebrandtia albiflava</name>
    <dbReference type="NCBI Taxonomy" id="406432"/>
    <lineage>
        <taxon>Bacteria</taxon>
        <taxon>Bacillati</taxon>
        <taxon>Actinomycetota</taxon>
        <taxon>Actinomycetes</taxon>
        <taxon>Glycomycetales</taxon>
        <taxon>Glycomycetaceae</taxon>
        <taxon>Stackebrandtia</taxon>
    </lineage>
</organism>
<dbReference type="GO" id="GO:0035657">
    <property type="term" value="C:eRF1 methyltransferase complex"/>
    <property type="evidence" value="ECO:0007669"/>
    <property type="project" value="TreeGrafter"/>
</dbReference>
<dbReference type="InterPro" id="IPR007848">
    <property type="entry name" value="Small_mtfrase_dom"/>
</dbReference>
<keyword evidence="9" id="KW-1185">Reference proteome</keyword>
<dbReference type="CDD" id="cd02440">
    <property type="entry name" value="AdoMet_MTases"/>
    <property type="match status" value="1"/>
</dbReference>
<sequence length="485" mass="51629">MQTLLEPADVALLRTALLTADYTATGVTARLGPAAEAAMARGDHRAALAATDEDDPQAVLIRLFCCGQTESEAAVTAAVRPLPPETALASGLLVREPDGLRAGLHLAVHGDGWLLADLPDWLGGTVAGEHVLGAAGASHSLTGYLLRRPVGTALDLGTGGGVLALELSRHAETVTATDISARALGFAAVNAALNGVEWRLREGDMIAPVEGERFDQVVSNPPFIIGPARTDYTYRDSGRDGDGVCAELARAAPRLLNPGGTLQFLANWLHVEGTPWRDRVAGWFADSGCDVWAIQRDAVDPLDYVRIWQRDSGETDPDRLAAWLDWFDANRVEAVGFGVVNARLRESGTPVVSCEDIRSRPGGDPAGLVAGWFDRAEWSGERGLPELLETRLRVADGVMLEQAATATPEGWEVERQMLTDTAGWNRREEIDPLLVSFLGGCTGTVPMRTQIGLLAQAHEAPEALLAAGLTPVVSGLIQRGFLEVV</sequence>
<dbReference type="RefSeq" id="WP_147132375.1">
    <property type="nucleotide sequence ID" value="NZ_BAABIJ010000001.1"/>
</dbReference>
<evidence type="ECO:0000259" key="5">
    <source>
        <dbReference type="Pfam" id="PF05175"/>
    </source>
</evidence>
<evidence type="ECO:0000256" key="2">
    <source>
        <dbReference type="ARBA" id="ARBA00022603"/>
    </source>
</evidence>
<keyword evidence="3 8" id="KW-0808">Transferase</keyword>
<dbReference type="OrthoDB" id="129465at2"/>
<name>A0A562VA64_9ACTN</name>
<feature type="domain" description="Methyltransferase small" evidence="5">
    <location>
        <begin position="144"/>
        <end position="267"/>
    </location>
</feature>
<protein>
    <submittedName>
        <fullName evidence="8">Methyltransferase family protein</fullName>
    </submittedName>
</protein>
<dbReference type="InterPro" id="IPR052190">
    <property type="entry name" value="Euk-Arch_PrmC-MTase"/>
</dbReference>
<dbReference type="GO" id="GO:0008170">
    <property type="term" value="F:N-methyltransferase activity"/>
    <property type="evidence" value="ECO:0007669"/>
    <property type="project" value="UniProtKB-ARBA"/>
</dbReference>
<evidence type="ECO:0000313" key="9">
    <source>
        <dbReference type="Proteomes" id="UP000321617"/>
    </source>
</evidence>
<evidence type="ECO:0000256" key="3">
    <source>
        <dbReference type="ARBA" id="ARBA00022679"/>
    </source>
</evidence>
<dbReference type="Gene3D" id="3.40.50.150">
    <property type="entry name" value="Vaccinia Virus protein VP39"/>
    <property type="match status" value="1"/>
</dbReference>
<dbReference type="PANTHER" id="PTHR45875:SF1">
    <property type="entry name" value="METHYLTRANSFERASE N6AMT1"/>
    <property type="match status" value="1"/>
</dbReference>
<keyword evidence="2 8" id="KW-0489">Methyltransferase</keyword>
<keyword evidence="4" id="KW-0949">S-adenosyl-L-methionine</keyword>
<dbReference type="GO" id="GO:0003676">
    <property type="term" value="F:nucleic acid binding"/>
    <property type="evidence" value="ECO:0007669"/>
    <property type="project" value="InterPro"/>
</dbReference>
<proteinExistence type="inferred from homology"/>
<gene>
    <name evidence="8" type="ORF">LX16_0466</name>
</gene>
<dbReference type="InterPro" id="IPR002052">
    <property type="entry name" value="DNA_methylase_N6_adenine_CS"/>
</dbReference>
<comment type="caution">
    <text evidence="8">The sequence shown here is derived from an EMBL/GenBank/DDBJ whole genome shotgun (WGS) entry which is preliminary data.</text>
</comment>
<dbReference type="Pfam" id="PF05175">
    <property type="entry name" value="MTS"/>
    <property type="match status" value="1"/>
</dbReference>
<dbReference type="GO" id="GO:0032259">
    <property type="term" value="P:methylation"/>
    <property type="evidence" value="ECO:0007669"/>
    <property type="project" value="UniProtKB-KW"/>
</dbReference>
<evidence type="ECO:0000313" key="8">
    <source>
        <dbReference type="EMBL" id="TWJ14776.1"/>
    </source>
</evidence>
<evidence type="ECO:0000256" key="4">
    <source>
        <dbReference type="ARBA" id="ARBA00022691"/>
    </source>
</evidence>
<dbReference type="EMBL" id="VLLL01000005">
    <property type="protein sequence ID" value="TWJ14776.1"/>
    <property type="molecule type" value="Genomic_DNA"/>
</dbReference>
<dbReference type="Pfam" id="PF23186">
    <property type="entry name" value="DUF7059"/>
    <property type="match status" value="1"/>
</dbReference>
<dbReference type="InterPro" id="IPR056684">
    <property type="entry name" value="DUF7782"/>
</dbReference>
<reference evidence="8 9" key="1">
    <citation type="journal article" date="2013" name="Stand. Genomic Sci.">
        <title>Genomic Encyclopedia of Type Strains, Phase I: The one thousand microbial genomes (KMG-I) project.</title>
        <authorList>
            <person name="Kyrpides N.C."/>
            <person name="Woyke T."/>
            <person name="Eisen J.A."/>
            <person name="Garrity G."/>
            <person name="Lilburn T.G."/>
            <person name="Beck B.J."/>
            <person name="Whitman W.B."/>
            <person name="Hugenholtz P."/>
            <person name="Klenk H.P."/>
        </authorList>
    </citation>
    <scope>NUCLEOTIDE SEQUENCE [LARGE SCALE GENOMIC DNA]</scope>
    <source>
        <strain evidence="8 9">DSM 45044</strain>
    </source>
</reference>
<dbReference type="PROSITE" id="PS00092">
    <property type="entry name" value="N6_MTASE"/>
    <property type="match status" value="1"/>
</dbReference>
<dbReference type="GO" id="GO:0008757">
    <property type="term" value="F:S-adenosylmethionine-dependent methyltransferase activity"/>
    <property type="evidence" value="ECO:0007669"/>
    <property type="project" value="TreeGrafter"/>
</dbReference>
<dbReference type="SUPFAM" id="SSF53335">
    <property type="entry name" value="S-adenosyl-L-methionine-dependent methyltransferases"/>
    <property type="match status" value="1"/>
</dbReference>
<dbReference type="GO" id="GO:0008276">
    <property type="term" value="F:protein methyltransferase activity"/>
    <property type="evidence" value="ECO:0007669"/>
    <property type="project" value="TreeGrafter"/>
</dbReference>
<evidence type="ECO:0000259" key="7">
    <source>
        <dbReference type="Pfam" id="PF25004"/>
    </source>
</evidence>
<comment type="similarity">
    <text evidence="1">Belongs to the eukaryotic/archaeal PrmC-related family.</text>
</comment>
<dbReference type="InterPro" id="IPR029063">
    <property type="entry name" value="SAM-dependent_MTases_sf"/>
</dbReference>
<dbReference type="Proteomes" id="UP000321617">
    <property type="component" value="Unassembled WGS sequence"/>
</dbReference>
<dbReference type="Pfam" id="PF25004">
    <property type="entry name" value="DUF7782"/>
    <property type="match status" value="1"/>
</dbReference>
<evidence type="ECO:0000256" key="1">
    <source>
        <dbReference type="ARBA" id="ARBA00006149"/>
    </source>
</evidence>
<dbReference type="InterPro" id="IPR055487">
    <property type="entry name" value="DUF7059"/>
</dbReference>
<feature type="domain" description="DUF7782" evidence="7">
    <location>
        <begin position="371"/>
        <end position="482"/>
    </location>
</feature>
<accession>A0A562VA64</accession>
<evidence type="ECO:0000259" key="6">
    <source>
        <dbReference type="Pfam" id="PF23186"/>
    </source>
</evidence>
<dbReference type="AlphaFoldDB" id="A0A562VA64"/>
<feature type="domain" description="DUF7059" evidence="6">
    <location>
        <begin position="20"/>
        <end position="102"/>
    </location>
</feature>